<evidence type="ECO:0008006" key="3">
    <source>
        <dbReference type="Google" id="ProtNLM"/>
    </source>
</evidence>
<protein>
    <recommendedName>
        <fullName evidence="3">Alanine-rich protein</fullName>
    </recommendedName>
</protein>
<gene>
    <name evidence="1" type="ORF">FVO59_04045</name>
</gene>
<dbReference type="AlphaFoldDB" id="A0A7D7WD10"/>
<dbReference type="EMBL" id="CP043732">
    <property type="protein sequence ID" value="QMU96472.1"/>
    <property type="molecule type" value="Genomic_DNA"/>
</dbReference>
<reference evidence="1 2" key="1">
    <citation type="journal article" date="2020" name="Front. Microbiol.">
        <title>Design of Bacterial Strain-Specific qPCR Assays Using NGS Data and Publicly Available Resources and Its Application to Track Biocontrol Strains.</title>
        <authorList>
            <person name="Hernandez I."/>
            <person name="Sant C."/>
            <person name="Martinez R."/>
            <person name="Fernandez C."/>
        </authorList>
    </citation>
    <scope>NUCLEOTIDE SEQUENCE [LARGE SCALE GENOMIC DNA]</scope>
    <source>
        <strain evidence="1 2">B24</strain>
    </source>
</reference>
<evidence type="ECO:0000313" key="2">
    <source>
        <dbReference type="Proteomes" id="UP000515708"/>
    </source>
</evidence>
<dbReference type="Proteomes" id="UP000515708">
    <property type="component" value="Chromosome"/>
</dbReference>
<evidence type="ECO:0000313" key="1">
    <source>
        <dbReference type="EMBL" id="QMU96472.1"/>
    </source>
</evidence>
<sequence>MTEVHLWAHPRSVIRGNGLAAIAEIAPDAVRLATVYHSARWLSYSSEPGATERLPAGAWSRRVSGTLGLPACGGDADQATESLRSRGIDVIAWIVGLHSSSVAQRFPELAIINAFDHRFTHALCPAQHAVVEHAMALVRQAVSADVDGLDLEAFGYLGWPHTGEHLKSGEALRPIDEWLLGLCFCESCRAGYMAEGLDADGVRQLVRIAIGEQLRRPRPASASTADDAVDALGEDIVTHVLAARAAVTAALVHEVVAAAEGVPVALRVTTDCYAGAGKSSGDLVSLAGLASSLTVSDLQRQGASLPTEVADLIARGITPERVDIGWSVGDGGQSWTEGIGISPRSVSLYAYDQVPNVLLARAAEQWRSMEKAA</sequence>
<accession>A0A7D7WD10</accession>
<organism evidence="1 2">
    <name type="scientific">Microbacterium esteraromaticum</name>
    <dbReference type="NCBI Taxonomy" id="57043"/>
    <lineage>
        <taxon>Bacteria</taxon>
        <taxon>Bacillati</taxon>
        <taxon>Actinomycetota</taxon>
        <taxon>Actinomycetes</taxon>
        <taxon>Micrococcales</taxon>
        <taxon>Microbacteriaceae</taxon>
        <taxon>Microbacterium</taxon>
    </lineage>
</organism>
<name>A0A7D7WD10_9MICO</name>
<proteinExistence type="predicted"/>